<keyword evidence="1" id="KW-0472">Membrane</keyword>
<dbReference type="InterPro" id="IPR053255">
    <property type="entry name" value="EGF-like_domain"/>
</dbReference>
<dbReference type="InterPro" id="IPR000742">
    <property type="entry name" value="EGF"/>
</dbReference>
<dbReference type="OrthoDB" id="409374at2759"/>
<dbReference type="SMART" id="SM00181">
    <property type="entry name" value="EGF"/>
    <property type="match status" value="2"/>
</dbReference>
<gene>
    <name evidence="4" type="primary">LOC107227237</name>
</gene>
<dbReference type="GeneID" id="107227237"/>
<dbReference type="KEGG" id="nlo:107227237"/>
<dbReference type="Gene3D" id="2.10.25.10">
    <property type="entry name" value="Laminin"/>
    <property type="match status" value="2"/>
</dbReference>
<accession>A0A6J0CB02</accession>
<dbReference type="RefSeq" id="XP_015523818.2">
    <property type="nucleotide sequence ID" value="XM_015668332.2"/>
</dbReference>
<proteinExistence type="predicted"/>
<protein>
    <submittedName>
        <fullName evidence="4">Wnt inhibitory factor 1</fullName>
    </submittedName>
</protein>
<feature type="domain" description="EGF-like" evidence="2">
    <location>
        <begin position="189"/>
        <end position="217"/>
    </location>
</feature>
<dbReference type="Proteomes" id="UP000829291">
    <property type="component" value="Chromosome 4"/>
</dbReference>
<organism evidence="4">
    <name type="scientific">Neodiprion lecontei</name>
    <name type="common">Redheaded pine sawfly</name>
    <dbReference type="NCBI Taxonomy" id="441921"/>
    <lineage>
        <taxon>Eukaryota</taxon>
        <taxon>Metazoa</taxon>
        <taxon>Ecdysozoa</taxon>
        <taxon>Arthropoda</taxon>
        <taxon>Hexapoda</taxon>
        <taxon>Insecta</taxon>
        <taxon>Pterygota</taxon>
        <taxon>Neoptera</taxon>
        <taxon>Endopterygota</taxon>
        <taxon>Hymenoptera</taxon>
        <taxon>Tenthredinoidea</taxon>
        <taxon>Diprionidae</taxon>
        <taxon>Diprioninae</taxon>
        <taxon>Neodiprion</taxon>
    </lineage>
</organism>
<sequence length="373" mass="41938">MKKTATLIGSIGWSATALVVGCLLCSGIMADSRGECYERHSYNASRSIPYEERYSEKCWKFWTRCNRTRIKYKNETYEAFRLNKTKCRRYEDESRDYQPRCSEGYRNCQKPRTCDCNAISTECDSICEPRAKSGGFIYYCGEGYEFSDDRTKCLPKCSPSCAANAWCQQPNNCACKPGYVGNGTSCLPVCKQGCANGICEDPYTCRCDDYWSGSSCDEPLACVVASLASDSYSIDTLASNLSFTMDTDDEVEYSKIARTAPACDQKCPDEILMHAFGSITSRSNVTYYLIPTGVTCNNTEYKELFFARHDKVIVRVMLAGIAFLIVGIICIVWVLRGREKSNNKSTDNIVQYTSNGYIEENPLYEATKNTVDH</sequence>
<dbReference type="PANTHER" id="PTHR24047:SF29">
    <property type="entry name" value="EATER-RELATED"/>
    <property type="match status" value="1"/>
</dbReference>
<evidence type="ECO:0000313" key="3">
    <source>
        <dbReference type="Proteomes" id="UP000829291"/>
    </source>
</evidence>
<dbReference type="Pfam" id="PF21700">
    <property type="entry name" value="EGF_DL_JAG"/>
    <property type="match status" value="1"/>
</dbReference>
<dbReference type="PROSITE" id="PS51257">
    <property type="entry name" value="PROKAR_LIPOPROTEIN"/>
    <property type="match status" value="1"/>
</dbReference>
<keyword evidence="1" id="KW-0812">Transmembrane</keyword>
<keyword evidence="3" id="KW-1185">Reference proteome</keyword>
<evidence type="ECO:0000259" key="2">
    <source>
        <dbReference type="SMART" id="SM00181"/>
    </source>
</evidence>
<feature type="transmembrane region" description="Helical" evidence="1">
    <location>
        <begin position="312"/>
        <end position="335"/>
    </location>
</feature>
<dbReference type="PANTHER" id="PTHR24047">
    <property type="entry name" value="FI01909P-RELATED"/>
    <property type="match status" value="1"/>
</dbReference>
<dbReference type="InParanoid" id="A0A6J0CB02"/>
<name>A0A6J0CB02_NEOLC</name>
<keyword evidence="1" id="KW-1133">Transmembrane helix</keyword>
<evidence type="ECO:0000256" key="1">
    <source>
        <dbReference type="SAM" id="Phobius"/>
    </source>
</evidence>
<reference evidence="4" key="1">
    <citation type="submission" date="2025-08" db="UniProtKB">
        <authorList>
            <consortium name="RefSeq"/>
        </authorList>
    </citation>
    <scope>IDENTIFICATION</scope>
    <source>
        <tissue evidence="4">Thorax and Abdomen</tissue>
    </source>
</reference>
<evidence type="ECO:0000313" key="4">
    <source>
        <dbReference type="RefSeq" id="XP_015523818.2"/>
    </source>
</evidence>
<feature type="domain" description="EGF-like" evidence="2">
    <location>
        <begin position="152"/>
        <end position="187"/>
    </location>
</feature>